<keyword evidence="2" id="KW-0560">Oxidoreductase</keyword>
<name>A0A834HR52_RHYFE</name>
<dbReference type="PANTHER" id="PTHR43115:SF4">
    <property type="entry name" value="DEHYDROGENASE_REDUCTASE SDR FAMILY MEMBER 11"/>
    <property type="match status" value="1"/>
</dbReference>
<dbReference type="InterPro" id="IPR020904">
    <property type="entry name" value="Sc_DH/Rdtase_CS"/>
</dbReference>
<dbReference type="AlphaFoldDB" id="A0A834HR52"/>
<dbReference type="Pfam" id="PF00106">
    <property type="entry name" value="adh_short"/>
    <property type="match status" value="1"/>
</dbReference>
<organism evidence="4 5">
    <name type="scientific">Rhynchophorus ferrugineus</name>
    <name type="common">Red palm weevil</name>
    <name type="synonym">Curculio ferrugineus</name>
    <dbReference type="NCBI Taxonomy" id="354439"/>
    <lineage>
        <taxon>Eukaryota</taxon>
        <taxon>Metazoa</taxon>
        <taxon>Ecdysozoa</taxon>
        <taxon>Arthropoda</taxon>
        <taxon>Hexapoda</taxon>
        <taxon>Insecta</taxon>
        <taxon>Pterygota</taxon>
        <taxon>Neoptera</taxon>
        <taxon>Endopterygota</taxon>
        <taxon>Coleoptera</taxon>
        <taxon>Polyphaga</taxon>
        <taxon>Cucujiformia</taxon>
        <taxon>Curculionidae</taxon>
        <taxon>Dryophthorinae</taxon>
        <taxon>Rhynchophorus</taxon>
    </lineage>
</organism>
<comment type="similarity">
    <text evidence="1 3">Belongs to the short-chain dehydrogenases/reductases (SDR) family.</text>
</comment>
<comment type="caution">
    <text evidence="4">The sequence shown here is derived from an EMBL/GenBank/DDBJ whole genome shotgun (WGS) entry which is preliminary data.</text>
</comment>
<dbReference type="FunFam" id="3.40.50.720:FF:000047">
    <property type="entry name" value="NADP-dependent L-serine/L-allo-threonine dehydrogenase"/>
    <property type="match status" value="1"/>
</dbReference>
<evidence type="ECO:0000256" key="3">
    <source>
        <dbReference type="RuleBase" id="RU000363"/>
    </source>
</evidence>
<sequence length="249" mass="27345">MNRWVGTVAVVTGFSSGIGQAIAEALVKNGIIVAGLARRIEIVEKQSDNLRQEKGKLYGFKCDVTKSDQIINSFKAITETLGPISILVNNAGINLEADLIDGDIDKWRQIMDTNVMALNVCTREAISSMKAHDIKGHIIHINSISGHMLFEVSGFSLYSATKHAVTTLTEVLRREIISAKLPIKLTSISPGVVKTNFFLNSFGEDGDKVFEGRPYLSSQDIAENVMYVLSTPEHVDIKELTVVTQGYLY</sequence>
<gene>
    <name evidence="4" type="ORF">GWI33_021057</name>
</gene>
<proteinExistence type="inferred from homology"/>
<dbReference type="PROSITE" id="PS00061">
    <property type="entry name" value="ADH_SHORT"/>
    <property type="match status" value="1"/>
</dbReference>
<evidence type="ECO:0000256" key="1">
    <source>
        <dbReference type="ARBA" id="ARBA00006484"/>
    </source>
</evidence>
<dbReference type="OrthoDB" id="1933717at2759"/>
<evidence type="ECO:0000313" key="4">
    <source>
        <dbReference type="EMBL" id="KAF7265522.1"/>
    </source>
</evidence>
<evidence type="ECO:0000256" key="2">
    <source>
        <dbReference type="ARBA" id="ARBA00023002"/>
    </source>
</evidence>
<dbReference type="PANTHER" id="PTHR43115">
    <property type="entry name" value="DEHYDROGENASE/REDUCTASE SDR FAMILY MEMBER 11"/>
    <property type="match status" value="1"/>
</dbReference>
<dbReference type="Proteomes" id="UP000625711">
    <property type="component" value="Unassembled WGS sequence"/>
</dbReference>
<dbReference type="SUPFAM" id="SSF51735">
    <property type="entry name" value="NAD(P)-binding Rossmann-fold domains"/>
    <property type="match status" value="1"/>
</dbReference>
<dbReference type="GO" id="GO:0016616">
    <property type="term" value="F:oxidoreductase activity, acting on the CH-OH group of donors, NAD or NADP as acceptor"/>
    <property type="evidence" value="ECO:0007669"/>
    <property type="project" value="UniProtKB-ARBA"/>
</dbReference>
<reference evidence="4" key="1">
    <citation type="submission" date="2020-08" db="EMBL/GenBank/DDBJ databases">
        <title>Genome sequencing and assembly of the red palm weevil Rhynchophorus ferrugineus.</title>
        <authorList>
            <person name="Dias G.B."/>
            <person name="Bergman C.M."/>
            <person name="Manee M."/>
        </authorList>
    </citation>
    <scope>NUCLEOTIDE SEQUENCE</scope>
    <source>
        <strain evidence="4">AA-2017</strain>
        <tissue evidence="4">Whole larva</tissue>
    </source>
</reference>
<dbReference type="Gene3D" id="3.40.50.720">
    <property type="entry name" value="NAD(P)-binding Rossmann-like Domain"/>
    <property type="match status" value="1"/>
</dbReference>
<dbReference type="PRINTS" id="PR00081">
    <property type="entry name" value="GDHRDH"/>
</dbReference>
<dbReference type="EMBL" id="JAACXV010014609">
    <property type="protein sequence ID" value="KAF7265522.1"/>
    <property type="molecule type" value="Genomic_DNA"/>
</dbReference>
<dbReference type="InterPro" id="IPR002347">
    <property type="entry name" value="SDR_fam"/>
</dbReference>
<protein>
    <recommendedName>
        <fullName evidence="6">Dehydrogenase/reductase SDR family member 11</fullName>
    </recommendedName>
</protein>
<dbReference type="PRINTS" id="PR00080">
    <property type="entry name" value="SDRFAMILY"/>
</dbReference>
<evidence type="ECO:0000313" key="5">
    <source>
        <dbReference type="Proteomes" id="UP000625711"/>
    </source>
</evidence>
<accession>A0A834HR52</accession>
<evidence type="ECO:0008006" key="6">
    <source>
        <dbReference type="Google" id="ProtNLM"/>
    </source>
</evidence>
<dbReference type="InterPro" id="IPR036291">
    <property type="entry name" value="NAD(P)-bd_dom_sf"/>
</dbReference>
<keyword evidence="5" id="KW-1185">Reference proteome</keyword>